<dbReference type="Gene3D" id="3.40.50.1110">
    <property type="entry name" value="SGNH hydrolase"/>
    <property type="match status" value="1"/>
</dbReference>
<dbReference type="PANTHER" id="PTHR30383:SF5">
    <property type="entry name" value="SGNH HYDROLASE-TYPE ESTERASE DOMAIN-CONTAINING PROTEIN"/>
    <property type="match status" value="1"/>
</dbReference>
<name>A0A4R3KJY9_9SPHI</name>
<dbReference type="CDD" id="cd00229">
    <property type="entry name" value="SGNH_hydrolase"/>
    <property type="match status" value="1"/>
</dbReference>
<dbReference type="InterPro" id="IPR013830">
    <property type="entry name" value="SGNH_hydro"/>
</dbReference>
<comment type="caution">
    <text evidence="3">The sequence shown here is derived from an EMBL/GenBank/DDBJ whole genome shotgun (WGS) entry which is preliminary data.</text>
</comment>
<feature type="domain" description="SGNH hydrolase-type esterase" evidence="2">
    <location>
        <begin position="61"/>
        <end position="231"/>
    </location>
</feature>
<organism evidence="3 4">
    <name type="scientific">Anseongella ginsenosidimutans</name>
    <dbReference type="NCBI Taxonomy" id="496056"/>
    <lineage>
        <taxon>Bacteria</taxon>
        <taxon>Pseudomonadati</taxon>
        <taxon>Bacteroidota</taxon>
        <taxon>Sphingobacteriia</taxon>
        <taxon>Sphingobacteriales</taxon>
        <taxon>Sphingobacteriaceae</taxon>
        <taxon>Anseongella</taxon>
    </lineage>
</organism>
<dbReference type="Proteomes" id="UP000295807">
    <property type="component" value="Unassembled WGS sequence"/>
</dbReference>
<dbReference type="InterPro" id="IPR036514">
    <property type="entry name" value="SGNH_hydro_sf"/>
</dbReference>
<reference evidence="3 4" key="1">
    <citation type="submission" date="2019-03" db="EMBL/GenBank/DDBJ databases">
        <title>Genomic Encyclopedia of Type Strains, Phase IV (KMG-IV): sequencing the most valuable type-strain genomes for metagenomic binning, comparative biology and taxonomic classification.</title>
        <authorList>
            <person name="Goeker M."/>
        </authorList>
    </citation>
    <scope>NUCLEOTIDE SEQUENCE [LARGE SCALE GENOMIC DNA]</scope>
    <source>
        <strain evidence="3 4">DSM 21100</strain>
    </source>
</reference>
<sequence>MQLAYFKKVLLFALTGLLSAVADGHGLQGLRGSHTLTESSLTTTFREPIANDTNHLKIVYFGSSVPAGQGATNHKGYTSLFSDILKNRASEGGNVWETANISIGGDNTIRVLKRYETDLLPQKGDYVVFALALGNEGIHERGQPVFDQFERNMKVLIKKARADGYVPVVTNNYTRNDYNEKDYRFIKQMNILIHGWDVPSINLLGAIDDLSGHWVDGFWDDGFHPNDAGHAEMSYTIVPSLFEALESGKPMPKKVEGSYIRLTKRRSEGKYLTFKPEHIVHPFTTAISFKTSGPGVLLRMEDVDGTGVVSVNDKGRLVYSSAKSGVITGTGKVDDGQWHKVIVSHYYAKGLTMLYCDSTLQGTVEERLVTTGVKIGGAGIPKKLAYKDWLFYRSGMNQDEISCLAKDALLKSSLELYAPLDGKGVSVSDPLVNLAQSMNVIREVSRR</sequence>
<evidence type="ECO:0000259" key="2">
    <source>
        <dbReference type="Pfam" id="PF13472"/>
    </source>
</evidence>
<feature type="chain" id="PRO_5020924297" evidence="1">
    <location>
        <begin position="23"/>
        <end position="447"/>
    </location>
</feature>
<dbReference type="GO" id="GO:0004553">
    <property type="term" value="F:hydrolase activity, hydrolyzing O-glycosyl compounds"/>
    <property type="evidence" value="ECO:0007669"/>
    <property type="project" value="UniProtKB-ARBA"/>
</dbReference>
<dbReference type="SUPFAM" id="SSF49899">
    <property type="entry name" value="Concanavalin A-like lectins/glucanases"/>
    <property type="match status" value="1"/>
</dbReference>
<gene>
    <name evidence="3" type="ORF">EDD80_1271</name>
</gene>
<dbReference type="PANTHER" id="PTHR30383">
    <property type="entry name" value="THIOESTERASE 1/PROTEASE 1/LYSOPHOSPHOLIPASE L1"/>
    <property type="match status" value="1"/>
</dbReference>
<keyword evidence="1" id="KW-0732">Signal</keyword>
<dbReference type="SUPFAM" id="SSF52266">
    <property type="entry name" value="SGNH hydrolase"/>
    <property type="match status" value="1"/>
</dbReference>
<protein>
    <submittedName>
        <fullName evidence="3">Lysophospholipase L1-like esterase</fullName>
    </submittedName>
</protein>
<dbReference type="InterPro" id="IPR051532">
    <property type="entry name" value="Ester_Hydrolysis_Enzymes"/>
</dbReference>
<dbReference type="Pfam" id="PF13472">
    <property type="entry name" value="Lipase_GDSL_2"/>
    <property type="match status" value="1"/>
</dbReference>
<feature type="signal peptide" evidence="1">
    <location>
        <begin position="1"/>
        <end position="22"/>
    </location>
</feature>
<dbReference type="EMBL" id="SMAD01000027">
    <property type="protein sequence ID" value="TCS83870.1"/>
    <property type="molecule type" value="Genomic_DNA"/>
</dbReference>
<keyword evidence="4" id="KW-1185">Reference proteome</keyword>
<dbReference type="Gene3D" id="2.60.120.200">
    <property type="match status" value="1"/>
</dbReference>
<accession>A0A4R3KJY9</accession>
<dbReference type="OrthoDB" id="857489at2"/>
<evidence type="ECO:0000313" key="4">
    <source>
        <dbReference type="Proteomes" id="UP000295807"/>
    </source>
</evidence>
<dbReference type="AlphaFoldDB" id="A0A4R3KJY9"/>
<dbReference type="RefSeq" id="WP_132130799.1">
    <property type="nucleotide sequence ID" value="NZ_CP042432.1"/>
</dbReference>
<evidence type="ECO:0000313" key="3">
    <source>
        <dbReference type="EMBL" id="TCS83870.1"/>
    </source>
</evidence>
<evidence type="ECO:0000256" key="1">
    <source>
        <dbReference type="SAM" id="SignalP"/>
    </source>
</evidence>
<dbReference type="GO" id="GO:0004622">
    <property type="term" value="F:phosphatidylcholine lysophospholipase activity"/>
    <property type="evidence" value="ECO:0007669"/>
    <property type="project" value="TreeGrafter"/>
</dbReference>
<dbReference type="InterPro" id="IPR013320">
    <property type="entry name" value="ConA-like_dom_sf"/>
</dbReference>
<dbReference type="GO" id="GO:0005975">
    <property type="term" value="P:carbohydrate metabolic process"/>
    <property type="evidence" value="ECO:0007669"/>
    <property type="project" value="UniProtKB-ARBA"/>
</dbReference>
<proteinExistence type="predicted"/>